<organism evidence="2 3">
    <name type="scientific">Sphingobacterium mizutaii</name>
    <dbReference type="NCBI Taxonomy" id="1010"/>
    <lineage>
        <taxon>Bacteria</taxon>
        <taxon>Pseudomonadati</taxon>
        <taxon>Bacteroidota</taxon>
        <taxon>Sphingobacteriia</taxon>
        <taxon>Sphingobacteriales</taxon>
        <taxon>Sphingobacteriaceae</taxon>
        <taxon>Sphingobacterium</taxon>
    </lineage>
</organism>
<feature type="domain" description="Lipid/polyisoprenoid-binding YceI-like" evidence="1">
    <location>
        <begin position="27"/>
        <end position="197"/>
    </location>
</feature>
<dbReference type="Proteomes" id="UP000215355">
    <property type="component" value="Chromosome 1"/>
</dbReference>
<name>A0AAJ4XCM6_9SPHI</name>
<reference evidence="2 3" key="1">
    <citation type="submission" date="2017-06" db="EMBL/GenBank/DDBJ databases">
        <authorList>
            <consortium name="Pathogen Informatics"/>
        </authorList>
    </citation>
    <scope>NUCLEOTIDE SEQUENCE [LARGE SCALE GENOMIC DNA]</scope>
    <source>
        <strain evidence="2 3">NCTC12149</strain>
    </source>
</reference>
<dbReference type="SMART" id="SM00867">
    <property type="entry name" value="YceI"/>
    <property type="match status" value="1"/>
</dbReference>
<gene>
    <name evidence="2" type="ORF">SAMEA4412673_02692</name>
</gene>
<sequence>MCKNKFPLIFVEQKQIENNKENNIMANWNLDTAHSEIEFKVKHMMISTVKGHFENFNVNVENSEDVLDAAKHVSVEIKADSINTKNSQRDQHLKSEDFFAVSQFPDIKFVSTGIEKVDDDEFKLTGDLTIKDVTKPVTFEVEFGGIGKDPWGNQKAGYTVTGKINRNDFGLTWNAALETGGVMVSEDVKFQADLQFVLA</sequence>
<dbReference type="InterPro" id="IPR007372">
    <property type="entry name" value="Lipid/polyisoprenoid-bd_YceI"/>
</dbReference>
<evidence type="ECO:0000259" key="1">
    <source>
        <dbReference type="SMART" id="SM00867"/>
    </source>
</evidence>
<evidence type="ECO:0000313" key="2">
    <source>
        <dbReference type="EMBL" id="SNV52574.1"/>
    </source>
</evidence>
<dbReference type="Pfam" id="PF04264">
    <property type="entry name" value="YceI"/>
    <property type="match status" value="1"/>
</dbReference>
<proteinExistence type="predicted"/>
<dbReference type="Gene3D" id="2.40.128.110">
    <property type="entry name" value="Lipid/polyisoprenoid-binding, YceI-like"/>
    <property type="match status" value="1"/>
</dbReference>
<evidence type="ECO:0000313" key="3">
    <source>
        <dbReference type="Proteomes" id="UP000215355"/>
    </source>
</evidence>
<dbReference type="AlphaFoldDB" id="A0AAJ4XCM6"/>
<protein>
    <submittedName>
        <fullName evidence="2">Uncharacterized conserved protein</fullName>
    </submittedName>
</protein>
<accession>A0AAJ4XCM6</accession>
<dbReference type="KEGG" id="smiz:4412673_02692"/>
<dbReference type="SUPFAM" id="SSF101874">
    <property type="entry name" value="YceI-like"/>
    <property type="match status" value="1"/>
</dbReference>
<dbReference type="InterPro" id="IPR036761">
    <property type="entry name" value="TTHA0802/YceI-like_sf"/>
</dbReference>
<dbReference type="PANTHER" id="PTHR34406:SF1">
    <property type="entry name" value="PROTEIN YCEI"/>
    <property type="match status" value="1"/>
</dbReference>
<dbReference type="PANTHER" id="PTHR34406">
    <property type="entry name" value="PROTEIN YCEI"/>
    <property type="match status" value="1"/>
</dbReference>
<dbReference type="EMBL" id="LT906468">
    <property type="protein sequence ID" value="SNV52574.1"/>
    <property type="molecule type" value="Genomic_DNA"/>
</dbReference>